<comment type="catalytic activity">
    <reaction evidence="6">
        <text>a secondary alcohol + NAD(+) = a ketone + NADH + H(+)</text>
        <dbReference type="Rhea" id="RHEA:10740"/>
        <dbReference type="ChEBI" id="CHEBI:15378"/>
        <dbReference type="ChEBI" id="CHEBI:17087"/>
        <dbReference type="ChEBI" id="CHEBI:35681"/>
        <dbReference type="ChEBI" id="CHEBI:57540"/>
        <dbReference type="ChEBI" id="CHEBI:57945"/>
        <dbReference type="EC" id="1.1.1.1"/>
    </reaction>
</comment>
<dbReference type="Gene3D" id="1.20.1090.10">
    <property type="entry name" value="Dehydroquinate synthase-like - alpha domain"/>
    <property type="match status" value="1"/>
</dbReference>
<evidence type="ECO:0000313" key="13">
    <source>
        <dbReference type="Proteomes" id="UP000053455"/>
    </source>
</evidence>
<dbReference type="PATRIC" id="fig|874156.12.peg.1745"/>
<dbReference type="RefSeq" id="WP_047093564.1">
    <property type="nucleotide sequence ID" value="NZ_LBHU01000002.1"/>
</dbReference>
<dbReference type="STRING" id="874156.GCA_001021555_01621"/>
<organism evidence="12 13">
    <name type="scientific">Aurantiacibacter marinus</name>
    <dbReference type="NCBI Taxonomy" id="874156"/>
    <lineage>
        <taxon>Bacteria</taxon>
        <taxon>Pseudomonadati</taxon>
        <taxon>Pseudomonadota</taxon>
        <taxon>Alphaproteobacteria</taxon>
        <taxon>Sphingomonadales</taxon>
        <taxon>Erythrobacteraceae</taxon>
        <taxon>Aurantiacibacter</taxon>
    </lineage>
</organism>
<comment type="catalytic activity">
    <reaction evidence="7">
        <text>a primary alcohol + NAD(+) = an aldehyde + NADH + H(+)</text>
        <dbReference type="Rhea" id="RHEA:10736"/>
        <dbReference type="ChEBI" id="CHEBI:15378"/>
        <dbReference type="ChEBI" id="CHEBI:15734"/>
        <dbReference type="ChEBI" id="CHEBI:17478"/>
        <dbReference type="ChEBI" id="CHEBI:57540"/>
        <dbReference type="ChEBI" id="CHEBI:57945"/>
        <dbReference type="EC" id="1.1.1.1"/>
    </reaction>
</comment>
<evidence type="ECO:0000256" key="2">
    <source>
        <dbReference type="ARBA" id="ARBA00007358"/>
    </source>
</evidence>
<keyword evidence="13" id="KW-1185">Reference proteome</keyword>
<dbReference type="InterPro" id="IPR001670">
    <property type="entry name" value="ADH_Fe/GldA"/>
</dbReference>
<dbReference type="CDD" id="cd08193">
    <property type="entry name" value="HVD"/>
    <property type="match status" value="1"/>
</dbReference>
<dbReference type="OrthoDB" id="9815791at2"/>
<comment type="cofactor">
    <cofactor evidence="1">
        <name>Fe cation</name>
        <dbReference type="ChEBI" id="CHEBI:24875"/>
    </cofactor>
</comment>
<evidence type="ECO:0000313" key="12">
    <source>
        <dbReference type="EMBL" id="KLI63749.1"/>
    </source>
</evidence>
<dbReference type="Pfam" id="PF25137">
    <property type="entry name" value="ADH_Fe_C"/>
    <property type="match status" value="1"/>
</dbReference>
<evidence type="ECO:0000256" key="5">
    <source>
        <dbReference type="ARBA" id="ARBA00023027"/>
    </source>
</evidence>
<dbReference type="SUPFAM" id="SSF56796">
    <property type="entry name" value="Dehydroquinate synthase-like"/>
    <property type="match status" value="1"/>
</dbReference>
<dbReference type="Proteomes" id="UP000053455">
    <property type="component" value="Unassembled WGS sequence"/>
</dbReference>
<dbReference type="FunFam" id="1.20.1090.10:FF:000001">
    <property type="entry name" value="Aldehyde-alcohol dehydrogenase"/>
    <property type="match status" value="1"/>
</dbReference>
<dbReference type="EMBL" id="LBHU01000002">
    <property type="protein sequence ID" value="KLI63749.1"/>
    <property type="molecule type" value="Genomic_DNA"/>
</dbReference>
<dbReference type="PANTHER" id="PTHR11496">
    <property type="entry name" value="ALCOHOL DEHYDROGENASE"/>
    <property type="match status" value="1"/>
</dbReference>
<dbReference type="Pfam" id="PF00465">
    <property type="entry name" value="Fe-ADH"/>
    <property type="match status" value="1"/>
</dbReference>
<dbReference type="PANTHER" id="PTHR11496:SF102">
    <property type="entry name" value="ALCOHOL DEHYDROGENASE 4"/>
    <property type="match status" value="1"/>
</dbReference>
<proteinExistence type="inferred from homology"/>
<dbReference type="FunFam" id="3.40.50.1970:FF:000003">
    <property type="entry name" value="Alcohol dehydrogenase, iron-containing"/>
    <property type="match status" value="1"/>
</dbReference>
<dbReference type="InterPro" id="IPR039697">
    <property type="entry name" value="Alcohol_dehydrogenase_Fe"/>
</dbReference>
<evidence type="ECO:0000256" key="1">
    <source>
        <dbReference type="ARBA" id="ARBA00001962"/>
    </source>
</evidence>
<comment type="caution">
    <text evidence="12">The sequence shown here is derived from an EMBL/GenBank/DDBJ whole genome shotgun (WGS) entry which is preliminary data.</text>
</comment>
<evidence type="ECO:0000256" key="7">
    <source>
        <dbReference type="ARBA" id="ARBA00049243"/>
    </source>
</evidence>
<keyword evidence="3" id="KW-0560">Oxidoreductase</keyword>
<evidence type="ECO:0000256" key="4">
    <source>
        <dbReference type="ARBA" id="ARBA00023004"/>
    </source>
</evidence>
<evidence type="ECO:0000259" key="10">
    <source>
        <dbReference type="Pfam" id="PF00465"/>
    </source>
</evidence>
<comment type="similarity">
    <text evidence="2">Belongs to the iron-containing alcohol dehydrogenase family.</text>
</comment>
<dbReference type="AlphaFoldDB" id="A0A0H0XN04"/>
<evidence type="ECO:0000259" key="11">
    <source>
        <dbReference type="Pfam" id="PF25137"/>
    </source>
</evidence>
<gene>
    <name evidence="12" type="ORF">AAV99_08485</name>
</gene>
<protein>
    <recommendedName>
        <fullName evidence="8">Alcohol dehydrogenase 2</fullName>
    </recommendedName>
    <alternativeName>
        <fullName evidence="9">Alcohol dehydrogenase II</fullName>
    </alternativeName>
</protein>
<keyword evidence="5" id="KW-0520">NAD</keyword>
<accession>A0A0H0XN04</accession>
<sequence>MTSSFTFHPGPRVRSGIGCSAELSGLLPDGPVLFVTDANLRSLGLTDGALGSLAEREVGIFDNVQEDPSEGSVLDAVAMGRKIGARSVIGFGGGSPMDVAKAAAYLLGSGDDIETIYGVDMARGCGLPLVLVPTTSGTGSEATPISILTVGETSKKGIVAPALYADWAVLDASLTAGLPRHVTAATGIDAMVHAIEAFTTKRLKNPLSDTLAKEALRLLAANIAAACDQPDNLTARDAMLRGSYLAGLAFANAPCAGVHALAYPLGGHFHVPHGLSNALMLPQVMAHNMPAAREMYAELAVEIDPSLAGQGTQAQAQRFVEALRAITEQTGLSPRLADVGVGADALDLLADEAMKQERLLMNNPLPITRADARRMYEAAL</sequence>
<dbReference type="InterPro" id="IPR018211">
    <property type="entry name" value="ADH_Fe_CS"/>
</dbReference>
<keyword evidence="4" id="KW-0408">Iron</keyword>
<feature type="domain" description="Fe-containing alcohol dehydrogenase-like C-terminal" evidence="11">
    <location>
        <begin position="183"/>
        <end position="379"/>
    </location>
</feature>
<name>A0A0H0XN04_9SPHN</name>
<evidence type="ECO:0000256" key="8">
    <source>
        <dbReference type="ARBA" id="ARBA00074848"/>
    </source>
</evidence>
<evidence type="ECO:0000256" key="9">
    <source>
        <dbReference type="ARBA" id="ARBA00076680"/>
    </source>
</evidence>
<evidence type="ECO:0000256" key="6">
    <source>
        <dbReference type="ARBA" id="ARBA00049164"/>
    </source>
</evidence>
<dbReference type="GO" id="GO:0046872">
    <property type="term" value="F:metal ion binding"/>
    <property type="evidence" value="ECO:0007669"/>
    <property type="project" value="InterPro"/>
</dbReference>
<dbReference type="PROSITE" id="PS00913">
    <property type="entry name" value="ADH_IRON_1"/>
    <property type="match status" value="1"/>
</dbReference>
<reference evidence="12 13" key="1">
    <citation type="submission" date="2015-04" db="EMBL/GenBank/DDBJ databases">
        <title>The draft genome sequence of Erythrobacter marinus HWDM-33.</title>
        <authorList>
            <person name="Zhuang L."/>
            <person name="Liu Y."/>
            <person name="Shao Z."/>
        </authorList>
    </citation>
    <scope>NUCLEOTIDE SEQUENCE [LARGE SCALE GENOMIC DNA]</scope>
    <source>
        <strain evidence="12 13">HWDM-33</strain>
    </source>
</reference>
<dbReference type="GO" id="GO:0004022">
    <property type="term" value="F:alcohol dehydrogenase (NAD+) activity"/>
    <property type="evidence" value="ECO:0007669"/>
    <property type="project" value="UniProtKB-EC"/>
</dbReference>
<dbReference type="InterPro" id="IPR056798">
    <property type="entry name" value="ADH_Fe_C"/>
</dbReference>
<dbReference type="Gene3D" id="3.40.50.1970">
    <property type="match status" value="1"/>
</dbReference>
<feature type="domain" description="Alcohol dehydrogenase iron-type/glycerol dehydrogenase GldA" evidence="10">
    <location>
        <begin position="12"/>
        <end position="171"/>
    </location>
</feature>
<evidence type="ECO:0000256" key="3">
    <source>
        <dbReference type="ARBA" id="ARBA00023002"/>
    </source>
</evidence>